<organism evidence="3 4">
    <name type="scientific">Streptococcus phage STP1</name>
    <dbReference type="NCBI Taxonomy" id="2041508"/>
    <lineage>
        <taxon>Viruses</taxon>
        <taxon>Duplodnaviria</taxon>
        <taxon>Heunggongvirae</taxon>
        <taxon>Uroviricota</taxon>
        <taxon>Caudoviricetes</taxon>
        <taxon>Aliceevansviridae</taxon>
        <taxon>Moineauvirus</taxon>
        <taxon>Moineauvirus STP1</taxon>
    </lineage>
</organism>
<dbReference type="Pfam" id="PF20441">
    <property type="entry name" value="TerL_nuclease"/>
    <property type="match status" value="1"/>
</dbReference>
<dbReference type="EMBL" id="MF580773">
    <property type="protein sequence ID" value="ATI20012.1"/>
    <property type="molecule type" value="Genomic_DNA"/>
</dbReference>
<dbReference type="Gene3D" id="3.40.50.300">
    <property type="entry name" value="P-loop containing nucleotide triphosphate hydrolases"/>
    <property type="match status" value="1"/>
</dbReference>
<feature type="domain" description="Terminase large subunit-like endonuclease" evidence="2">
    <location>
        <begin position="308"/>
        <end position="586"/>
    </location>
</feature>
<gene>
    <name evidence="3" type="ORF">STP1_002</name>
</gene>
<dbReference type="InterPro" id="IPR046461">
    <property type="entry name" value="TerL_ATPase"/>
</dbReference>
<feature type="domain" description="Terminase large subunit-like ATPase" evidence="1">
    <location>
        <begin position="105"/>
        <end position="260"/>
    </location>
</feature>
<dbReference type="PANTHER" id="PTHR41287">
    <property type="match status" value="1"/>
</dbReference>
<evidence type="ECO:0000259" key="1">
    <source>
        <dbReference type="Pfam" id="PF03354"/>
    </source>
</evidence>
<name>A0A2P0VGB6_9CAUD</name>
<dbReference type="InterPro" id="IPR046462">
    <property type="entry name" value="TerL_nuclease"/>
</dbReference>
<dbReference type="InterPro" id="IPR027417">
    <property type="entry name" value="P-loop_NTPase"/>
</dbReference>
<protein>
    <submittedName>
        <fullName evidence="3">Terminase large subunit</fullName>
    </submittedName>
</protein>
<dbReference type="InterPro" id="IPR005021">
    <property type="entry name" value="Terminase_largesu-like"/>
</dbReference>
<dbReference type="PANTHER" id="PTHR41287:SF1">
    <property type="entry name" value="PROTEIN YMFN"/>
    <property type="match status" value="1"/>
</dbReference>
<proteinExistence type="predicted"/>
<accession>A0A2P0VGB6</accession>
<dbReference type="Pfam" id="PF03354">
    <property type="entry name" value="TerL_ATPase"/>
    <property type="match status" value="1"/>
</dbReference>
<sequence length="628" mass="72546">MRNIAKIDLTKSKDVIGAYNSIDFSYERKTYTDYGTKYCFDVLDGKIIAGYNIQLACFRHLRDLQRQGDEDFPYVYSVEAFNRFLKFLSLVPNVDDLSQKLKPMDWQYFIFAQLFAWFDLNNVPRFSNIIISIARSQGKTMIAGICLNFSYLIEIIGQSNQDFLVSSLTFDQTMKLFTYVKSMMARIIEHEPFKSLAEETQLQLYSREIKSLLDANTINTMSFESGKFDSKHFKLAVADEVGELRTDEGISKITSGQVNTEGSRFIEISTSYQIPDVPFHQEQKKLIEIMERDFDRSGDDQLCLIWSQDNLEETFQPETWAKSNPLLNHPDLKDSLMKGLLSERDKKMLMGKLADFQVKNMNCWLLADSNSFLDLSDIENAVIPEFDIRGKRVYVGLDASMFSDNTAIGFVYPYVGEDGSQKWHIEQHSFIPWQQAGSLEAKMEQDGVNYRELEAKGFCTITSHPQGLINPEEVYRWFIDYVEDNQLDVVFFGYDAMMTDKIIKSLESNTNFPLMPIRQRTSELKDPTKFLQTLFIEGNITRLDDEIMRKALINAVIKEDNIGIQVDKMKSTYKIDVVDALIDAFYDGMYAFEDYAITNNPTWKVEHMSQEAVLAWLKNPESGLLEEY</sequence>
<evidence type="ECO:0000313" key="4">
    <source>
        <dbReference type="Proteomes" id="UP000240528"/>
    </source>
</evidence>
<dbReference type="GO" id="GO:0004519">
    <property type="term" value="F:endonuclease activity"/>
    <property type="evidence" value="ECO:0007669"/>
    <property type="project" value="InterPro"/>
</dbReference>
<evidence type="ECO:0000259" key="2">
    <source>
        <dbReference type="Pfam" id="PF20441"/>
    </source>
</evidence>
<evidence type="ECO:0000313" key="3">
    <source>
        <dbReference type="EMBL" id="ATI20012.1"/>
    </source>
</evidence>
<dbReference type="Proteomes" id="UP000240528">
    <property type="component" value="Segment"/>
</dbReference>
<keyword evidence="4" id="KW-1185">Reference proteome</keyword>
<reference evidence="3 4" key="1">
    <citation type="submission" date="2017-07" db="EMBL/GenBank/DDBJ databases">
        <title>Streptococcus thermophilus phage evolution in an Irish dairy plant.</title>
        <authorList>
            <person name="Mahony J."/>
            <person name="Lavelle K."/>
            <person name="Lugli G.A."/>
            <person name="Ventura M."/>
            <person name="Murphy J."/>
            <person name="Fitzgerald B."/>
            <person name="van Sinderen D."/>
        </authorList>
    </citation>
    <scope>NUCLEOTIDE SEQUENCE [LARGE SCALE GENOMIC DNA]</scope>
</reference>